<keyword evidence="4" id="KW-0067">ATP-binding</keyword>
<protein>
    <recommendedName>
        <fullName evidence="6">Protein kinase domain-containing protein</fullName>
    </recommendedName>
</protein>
<keyword evidence="1" id="KW-0808">Transferase</keyword>
<evidence type="ECO:0000256" key="1">
    <source>
        <dbReference type="ARBA" id="ARBA00022679"/>
    </source>
</evidence>
<dbReference type="SUPFAM" id="SSF56112">
    <property type="entry name" value="Protein kinase-like (PK-like)"/>
    <property type="match status" value="1"/>
</dbReference>
<dbReference type="GO" id="GO:0005524">
    <property type="term" value="F:ATP binding"/>
    <property type="evidence" value="ECO:0007669"/>
    <property type="project" value="UniProtKB-KW"/>
</dbReference>
<dbReference type="AlphaFoldDB" id="A0A6C2YKM8"/>
<reference evidence="7" key="1">
    <citation type="submission" date="2019-04" db="EMBL/GenBank/DDBJ databases">
        <authorList>
            <consortium name="Science for Life Laboratories"/>
        </authorList>
    </citation>
    <scope>NUCLEOTIDE SEQUENCE</scope>
    <source>
        <strain evidence="7">MBLW1</strain>
    </source>
</reference>
<feature type="compositionally biased region" description="Basic and acidic residues" evidence="5">
    <location>
        <begin position="459"/>
        <end position="468"/>
    </location>
</feature>
<dbReference type="PANTHER" id="PTHR43289">
    <property type="entry name" value="MITOGEN-ACTIVATED PROTEIN KINASE KINASE KINASE 20-RELATED"/>
    <property type="match status" value="1"/>
</dbReference>
<dbReference type="EMBL" id="LR586016">
    <property type="protein sequence ID" value="VIP01861.1"/>
    <property type="molecule type" value="Genomic_DNA"/>
</dbReference>
<organism evidence="7">
    <name type="scientific">Tuwongella immobilis</name>
    <dbReference type="NCBI Taxonomy" id="692036"/>
    <lineage>
        <taxon>Bacteria</taxon>
        <taxon>Pseudomonadati</taxon>
        <taxon>Planctomycetota</taxon>
        <taxon>Planctomycetia</taxon>
        <taxon>Gemmatales</taxon>
        <taxon>Gemmataceae</taxon>
        <taxon>Tuwongella</taxon>
    </lineage>
</organism>
<dbReference type="InterPro" id="IPR000719">
    <property type="entry name" value="Prot_kinase_dom"/>
</dbReference>
<keyword evidence="3 7" id="KW-0418">Kinase</keyword>
<dbReference type="PANTHER" id="PTHR43289:SF6">
    <property type="entry name" value="SERINE_THREONINE-PROTEIN KINASE NEKL-3"/>
    <property type="match status" value="1"/>
</dbReference>
<keyword evidence="2" id="KW-0547">Nucleotide-binding</keyword>
<dbReference type="Pfam" id="PF00069">
    <property type="entry name" value="Pkinase"/>
    <property type="match status" value="1"/>
</dbReference>
<dbReference type="RefSeq" id="WP_162657102.1">
    <property type="nucleotide sequence ID" value="NZ_LR593887.1"/>
</dbReference>
<dbReference type="PROSITE" id="PS50011">
    <property type="entry name" value="PROTEIN_KINASE_DOM"/>
    <property type="match status" value="1"/>
</dbReference>
<evidence type="ECO:0000256" key="3">
    <source>
        <dbReference type="ARBA" id="ARBA00022777"/>
    </source>
</evidence>
<dbReference type="KEGG" id="tim:GMBLW1_20990"/>
<dbReference type="SMART" id="SM00220">
    <property type="entry name" value="S_TKc"/>
    <property type="match status" value="1"/>
</dbReference>
<evidence type="ECO:0000256" key="4">
    <source>
        <dbReference type="ARBA" id="ARBA00022840"/>
    </source>
</evidence>
<evidence type="ECO:0000256" key="5">
    <source>
        <dbReference type="SAM" id="MobiDB-lite"/>
    </source>
</evidence>
<evidence type="ECO:0000313" key="7">
    <source>
        <dbReference type="EMBL" id="VIP01861.1"/>
    </source>
</evidence>
<keyword evidence="8" id="KW-1185">Reference proteome</keyword>
<proteinExistence type="predicted"/>
<dbReference type="EMBL" id="LR593887">
    <property type="protein sequence ID" value="VTR99671.1"/>
    <property type="molecule type" value="Genomic_DNA"/>
</dbReference>
<dbReference type="Gene3D" id="1.10.510.10">
    <property type="entry name" value="Transferase(Phosphotransferase) domain 1"/>
    <property type="match status" value="1"/>
</dbReference>
<dbReference type="InterPro" id="IPR011009">
    <property type="entry name" value="Kinase-like_dom_sf"/>
</dbReference>
<feature type="domain" description="Protein kinase" evidence="6">
    <location>
        <begin position="163"/>
        <end position="402"/>
    </location>
</feature>
<evidence type="ECO:0000256" key="2">
    <source>
        <dbReference type="ARBA" id="ARBA00022741"/>
    </source>
</evidence>
<dbReference type="InParanoid" id="A0A6C2YKM8"/>
<accession>A0A6C2YKM8</accession>
<gene>
    <name evidence="7" type="ORF">GMBLW1_20990</name>
</gene>
<evidence type="ECO:0000313" key="8">
    <source>
        <dbReference type="Proteomes" id="UP000464378"/>
    </source>
</evidence>
<name>A0A6C2YKM8_9BACT</name>
<dbReference type="Proteomes" id="UP000464378">
    <property type="component" value="Chromosome"/>
</dbReference>
<feature type="region of interest" description="Disordered" evidence="5">
    <location>
        <begin position="427"/>
        <end position="474"/>
    </location>
</feature>
<sequence length="474" mass="52777">MNAHSPHSVPEDIDGLISTQLDDRDVILLQLLLDHFLSDVEVRATAYWWWTMREPNQSLVQFLTSNQILLRSCERMLNAALTSASSIHSNSNLFTVHGLAMLREELQSVVVPPPTSISATTPAISASAETQPQIIMPVTVPSMRLDPATLPMPGTQLGDCLITERFDSFGSVGFRALHRTLNLPVTLYLLPPEYPLLPAHARRDFRDGLLKISQHQHPNLIRVWDVIEGQLNYLILEYVEGITLAELIRQSGRMIANRALRLMNQIADTLKHLHQHGMVHGMLDSSSILVTREGHAKLSHAGLMLLRERFPGISLPQTERSPGQSGPWTPADDLYSLGLCMYQALTGNPHEPFRPIVISSQRTPEVLELTALLQRLLTPRISDRFPDAAQLQRRIQEIDEQLQARNELRSGSKPNILLVSSDSFDLPDLGSSERGRQAPAADSPQPGNLATPAIQWKSLPERFGRTPDDADESA</sequence>
<evidence type="ECO:0000259" key="6">
    <source>
        <dbReference type="PROSITE" id="PS50011"/>
    </source>
</evidence>
<keyword evidence="7" id="KW-0723">Serine/threonine-protein kinase</keyword>
<dbReference type="GO" id="GO:0004674">
    <property type="term" value="F:protein serine/threonine kinase activity"/>
    <property type="evidence" value="ECO:0007669"/>
    <property type="project" value="UniProtKB-KW"/>
</dbReference>